<evidence type="ECO:0000313" key="2">
    <source>
        <dbReference type="EMBL" id="GBL99885.1"/>
    </source>
</evidence>
<dbReference type="Proteomes" id="UP000499080">
    <property type="component" value="Unassembled WGS sequence"/>
</dbReference>
<protein>
    <recommendedName>
        <fullName evidence="6">Reverse transcriptase RNase H-like domain-containing protein</fullName>
    </recommendedName>
</protein>
<gene>
    <name evidence="2" type="ORF">AVEN_120666_1</name>
    <name evidence="3" type="ORF">AVEN_141417_1</name>
    <name evidence="1" type="ORF">AVEN_193679_1</name>
    <name evidence="4" type="ORF">AVEN_205434_1</name>
</gene>
<evidence type="ECO:0000313" key="5">
    <source>
        <dbReference type="Proteomes" id="UP000499080"/>
    </source>
</evidence>
<comment type="caution">
    <text evidence="1">The sequence shown here is derived from an EMBL/GenBank/DDBJ whole genome shotgun (WGS) entry which is preliminary data.</text>
</comment>
<proteinExistence type="predicted"/>
<reference evidence="1 5" key="1">
    <citation type="journal article" date="2019" name="Sci. Rep.">
        <title>Orb-weaving spider Araneus ventricosus genome elucidates the spidroin gene catalogue.</title>
        <authorList>
            <person name="Kono N."/>
            <person name="Nakamura H."/>
            <person name="Ohtoshi R."/>
            <person name="Moran D.A.P."/>
            <person name="Shinohara A."/>
            <person name="Yoshida Y."/>
            <person name="Fujiwara M."/>
            <person name="Mori M."/>
            <person name="Tomita M."/>
            <person name="Arakawa K."/>
        </authorList>
    </citation>
    <scope>NUCLEOTIDE SEQUENCE [LARGE SCALE GENOMIC DNA]</scope>
</reference>
<evidence type="ECO:0000313" key="1">
    <source>
        <dbReference type="EMBL" id="GBL99855.1"/>
    </source>
</evidence>
<dbReference type="EMBL" id="BGPR01085541">
    <property type="protein sequence ID" value="GBL99855.1"/>
    <property type="molecule type" value="Genomic_DNA"/>
</dbReference>
<dbReference type="AlphaFoldDB" id="A0A4Y2C7N3"/>
<evidence type="ECO:0008006" key="6">
    <source>
        <dbReference type="Google" id="ProtNLM"/>
    </source>
</evidence>
<accession>A0A4Y2C7N3</accession>
<sequence length="80" mass="9014">MDHVALGWLQTKKELKGRLARWGIQLQEHTFQVIPRTGVQMAAADALSRNPVGPAGDTTHPDYMIFDALCVNLEEVWLEQ</sequence>
<keyword evidence="5" id="KW-1185">Reference proteome</keyword>
<dbReference type="OrthoDB" id="8065738at2759"/>
<dbReference type="EMBL" id="BGPR01085549">
    <property type="protein sequence ID" value="GBL99903.1"/>
    <property type="molecule type" value="Genomic_DNA"/>
</dbReference>
<name>A0A4Y2C7N3_ARAVE</name>
<organism evidence="1 5">
    <name type="scientific">Araneus ventricosus</name>
    <name type="common">Orbweaver spider</name>
    <name type="synonym">Epeira ventricosa</name>
    <dbReference type="NCBI Taxonomy" id="182803"/>
    <lineage>
        <taxon>Eukaryota</taxon>
        <taxon>Metazoa</taxon>
        <taxon>Ecdysozoa</taxon>
        <taxon>Arthropoda</taxon>
        <taxon>Chelicerata</taxon>
        <taxon>Arachnida</taxon>
        <taxon>Araneae</taxon>
        <taxon>Araneomorphae</taxon>
        <taxon>Entelegynae</taxon>
        <taxon>Araneoidea</taxon>
        <taxon>Araneidae</taxon>
        <taxon>Araneus</taxon>
    </lineage>
</organism>
<dbReference type="EMBL" id="BGPR01085548">
    <property type="protein sequence ID" value="GBL99885.1"/>
    <property type="molecule type" value="Genomic_DNA"/>
</dbReference>
<evidence type="ECO:0000313" key="4">
    <source>
        <dbReference type="EMBL" id="GBL99921.1"/>
    </source>
</evidence>
<dbReference type="EMBL" id="BGPR01085550">
    <property type="protein sequence ID" value="GBL99921.1"/>
    <property type="molecule type" value="Genomic_DNA"/>
</dbReference>
<evidence type="ECO:0000313" key="3">
    <source>
        <dbReference type="EMBL" id="GBL99903.1"/>
    </source>
</evidence>